<dbReference type="Pfam" id="PF04367">
    <property type="entry name" value="DUF502"/>
    <property type="match status" value="1"/>
</dbReference>
<evidence type="ECO:0000256" key="1">
    <source>
        <dbReference type="SAM" id="Phobius"/>
    </source>
</evidence>
<gene>
    <name evidence="2" type="ORF">ATN84_08520</name>
</gene>
<organism evidence="2 3">
    <name type="scientific">Paramesorhizobium deserti</name>
    <dbReference type="NCBI Taxonomy" id="1494590"/>
    <lineage>
        <taxon>Bacteria</taxon>
        <taxon>Pseudomonadati</taxon>
        <taxon>Pseudomonadota</taxon>
        <taxon>Alphaproteobacteria</taxon>
        <taxon>Hyphomicrobiales</taxon>
        <taxon>Phyllobacteriaceae</taxon>
        <taxon>Paramesorhizobium</taxon>
    </lineage>
</organism>
<proteinExistence type="predicted"/>
<sequence length="223" mass="24329">MMRLRNYFLTGIVVTAPVAITAYLVWAFVGWVDGWVKPLIPHAYNPDNYLPFTVPGFGLIVAVVLLTLVGFLTASIVGRAVIRLGEYVLDRMPLVRSVYRGLKQIFETVLSGKSNTFKRVGLIEYPRKGMWAIVFLSTDAEGEVADTLEDRAGETTAVFLPTTPNPTSGFLLYVPKSDIINLSMSVEDGAKLVISAGLVSPEFQARTKALAKEAGAVVETEES</sequence>
<feature type="transmembrane region" description="Helical" evidence="1">
    <location>
        <begin position="7"/>
        <end position="29"/>
    </location>
</feature>
<keyword evidence="1" id="KW-1133">Transmembrane helix</keyword>
<evidence type="ECO:0000313" key="3">
    <source>
        <dbReference type="Proteomes" id="UP000070107"/>
    </source>
</evidence>
<keyword evidence="1" id="KW-0812">Transmembrane</keyword>
<keyword evidence="1" id="KW-0472">Membrane</keyword>
<evidence type="ECO:0008006" key="4">
    <source>
        <dbReference type="Google" id="ProtNLM"/>
    </source>
</evidence>
<accession>A0A135HW40</accession>
<protein>
    <recommendedName>
        <fullName evidence="4">DUF502 domain-containing protein</fullName>
    </recommendedName>
</protein>
<keyword evidence="3" id="KW-1185">Reference proteome</keyword>
<dbReference type="EMBL" id="LNTU01000012">
    <property type="protein sequence ID" value="KXF77419.1"/>
    <property type="molecule type" value="Genomic_DNA"/>
</dbReference>
<reference evidence="2 3" key="1">
    <citation type="submission" date="2015-11" db="EMBL/GenBank/DDBJ databases">
        <title>Draft genome sequence of Paramesorhizobium deserti A-3-E, a strain highly resistant to diverse beta-lactam antibiotics.</title>
        <authorList>
            <person name="Lv R."/>
            <person name="Yang X."/>
            <person name="Fang N."/>
            <person name="Guo J."/>
            <person name="Luo X."/>
            <person name="Peng F."/>
            <person name="Yang R."/>
            <person name="Cui Y."/>
            <person name="Fang C."/>
            <person name="Song Y."/>
        </authorList>
    </citation>
    <scope>NUCLEOTIDE SEQUENCE [LARGE SCALE GENOMIC DNA]</scope>
    <source>
        <strain evidence="2 3">A-3-E</strain>
    </source>
</reference>
<name>A0A135HW40_9HYPH</name>
<dbReference type="STRING" id="1494590.ATN84_08520"/>
<feature type="transmembrane region" description="Helical" evidence="1">
    <location>
        <begin position="49"/>
        <end position="82"/>
    </location>
</feature>
<dbReference type="OrthoDB" id="9780267at2"/>
<dbReference type="RefSeq" id="WP_068881605.1">
    <property type="nucleotide sequence ID" value="NZ_LNTU01000012.1"/>
</dbReference>
<comment type="caution">
    <text evidence="2">The sequence shown here is derived from an EMBL/GenBank/DDBJ whole genome shotgun (WGS) entry which is preliminary data.</text>
</comment>
<dbReference type="PANTHER" id="PTHR31876">
    <property type="entry name" value="COV-LIKE PROTEIN 1"/>
    <property type="match status" value="1"/>
</dbReference>
<dbReference type="PANTHER" id="PTHR31876:SF26">
    <property type="entry name" value="PROTEIN LIKE COV 2"/>
    <property type="match status" value="1"/>
</dbReference>
<dbReference type="InterPro" id="IPR007462">
    <property type="entry name" value="COV1-like"/>
</dbReference>
<evidence type="ECO:0000313" key="2">
    <source>
        <dbReference type="EMBL" id="KXF77419.1"/>
    </source>
</evidence>
<dbReference type="Proteomes" id="UP000070107">
    <property type="component" value="Unassembled WGS sequence"/>
</dbReference>
<dbReference type="AlphaFoldDB" id="A0A135HW40"/>